<evidence type="ECO:0008006" key="3">
    <source>
        <dbReference type="Google" id="ProtNLM"/>
    </source>
</evidence>
<protein>
    <recommendedName>
        <fullName evidence="3">Lipoprotein</fullName>
    </recommendedName>
</protein>
<dbReference type="KEGG" id="mpg:Theba_0562"/>
<sequence precursor="true">MKIRKFSIIVIVVLITTLFSSCSASKSELVPGKFAGFALSDYMDISTSVSVGGMILGIELNEDTLLLHKEFAKGTKEFNVYVAKFENASRATGFWYDFVREVSNEIRSVISAIPWIYGEFSGEVGESFMKSWFSGRWLYVFLGDNSEEVDSAVRAFKEFEKSLVRSVES</sequence>
<dbReference type="RefSeq" id="WP_014730381.1">
    <property type="nucleotide sequence ID" value="NC_017934.1"/>
</dbReference>
<accession>I2F2Y1</accession>
<dbReference type="HOGENOM" id="CLU_1592435_0_0_0"/>
<dbReference type="AlphaFoldDB" id="I2F2Y1"/>
<dbReference type="eggNOG" id="ENOG5034895">
    <property type="taxonomic scope" value="Bacteria"/>
</dbReference>
<evidence type="ECO:0000313" key="2">
    <source>
        <dbReference type="Proteomes" id="UP000002881"/>
    </source>
</evidence>
<dbReference type="EMBL" id="CP003532">
    <property type="protein sequence ID" value="AFK06284.1"/>
    <property type="molecule type" value="Genomic_DNA"/>
</dbReference>
<organism evidence="1 2">
    <name type="scientific">Mesotoga prima MesG1.Ag.4.2</name>
    <dbReference type="NCBI Taxonomy" id="660470"/>
    <lineage>
        <taxon>Bacteria</taxon>
        <taxon>Thermotogati</taxon>
        <taxon>Thermotogota</taxon>
        <taxon>Thermotogae</taxon>
        <taxon>Kosmotogales</taxon>
        <taxon>Kosmotogaceae</taxon>
        <taxon>Mesotoga</taxon>
    </lineage>
</organism>
<name>I2F2Y1_9BACT</name>
<reference evidence="1 2" key="1">
    <citation type="journal article" date="2012" name="Genome Biol. Evol.">
        <title>Genome Sequence of the Mesophilic Thermotogales Bacterium Mesotoga prima MesG1.Ag.4.2 Reveals the Largest Thermotogales Genome To Date.</title>
        <authorList>
            <person name="Zhaxybayeva O."/>
            <person name="Swithers K.S."/>
            <person name="Foght J."/>
            <person name="Green A.G."/>
            <person name="Bruce D."/>
            <person name="Detter C."/>
            <person name="Han S."/>
            <person name="Teshima H."/>
            <person name="Han J."/>
            <person name="Woyke T."/>
            <person name="Pitluck S."/>
            <person name="Nolan M."/>
            <person name="Ivanova N."/>
            <person name="Pati A."/>
            <person name="Land M.L."/>
            <person name="Dlutek M."/>
            <person name="Doolittle W.F."/>
            <person name="Noll K.M."/>
            <person name="Nesbo C.L."/>
        </authorList>
    </citation>
    <scope>NUCLEOTIDE SEQUENCE [LARGE SCALE GENOMIC DNA]</scope>
    <source>
        <strain evidence="2">mesG1.Ag.4.2</strain>
    </source>
</reference>
<proteinExistence type="predicted"/>
<evidence type="ECO:0000313" key="1">
    <source>
        <dbReference type="EMBL" id="AFK06284.1"/>
    </source>
</evidence>
<dbReference type="GeneID" id="87106411"/>
<keyword evidence="2" id="KW-1185">Reference proteome</keyword>
<gene>
    <name evidence="1" type="ORF">Theba_0562</name>
</gene>
<dbReference type="STRING" id="660470.Theba_0562"/>
<dbReference type="PROSITE" id="PS51257">
    <property type="entry name" value="PROKAR_LIPOPROTEIN"/>
    <property type="match status" value="1"/>
</dbReference>
<dbReference type="Proteomes" id="UP000002881">
    <property type="component" value="Chromosome"/>
</dbReference>